<evidence type="ECO:0000256" key="2">
    <source>
        <dbReference type="SAM" id="MobiDB-lite"/>
    </source>
</evidence>
<protein>
    <submittedName>
        <fullName evidence="4">Transcriptional regulator ATRX</fullName>
    </submittedName>
</protein>
<dbReference type="PROSITE" id="PS50158">
    <property type="entry name" value="ZF_CCHC"/>
    <property type="match status" value="1"/>
</dbReference>
<evidence type="ECO:0000313" key="5">
    <source>
        <dbReference type="Proteomes" id="UP000265520"/>
    </source>
</evidence>
<dbReference type="InterPro" id="IPR001878">
    <property type="entry name" value="Znf_CCHC"/>
</dbReference>
<evidence type="ECO:0000256" key="1">
    <source>
        <dbReference type="PROSITE-ProRule" id="PRU00047"/>
    </source>
</evidence>
<dbReference type="Pfam" id="PF00098">
    <property type="entry name" value="zf-CCHC"/>
    <property type="match status" value="1"/>
</dbReference>
<sequence length="85" mass="9335">SGGRTDSASGQTRPKTDKDVICYECQEPGHYRNECPKLSDDKSKNKKKVLMATWDDSESDEEEGNIALMADTEATGTDSESDSDK</sequence>
<dbReference type="GO" id="GO:0003676">
    <property type="term" value="F:nucleic acid binding"/>
    <property type="evidence" value="ECO:0007669"/>
    <property type="project" value="InterPro"/>
</dbReference>
<dbReference type="SMART" id="SM00343">
    <property type="entry name" value="ZnF_C2HC"/>
    <property type="match status" value="1"/>
</dbReference>
<dbReference type="Gene3D" id="4.10.60.10">
    <property type="entry name" value="Zinc finger, CCHC-type"/>
    <property type="match status" value="1"/>
</dbReference>
<organism evidence="4 5">
    <name type="scientific">Trifolium medium</name>
    <dbReference type="NCBI Taxonomy" id="97028"/>
    <lineage>
        <taxon>Eukaryota</taxon>
        <taxon>Viridiplantae</taxon>
        <taxon>Streptophyta</taxon>
        <taxon>Embryophyta</taxon>
        <taxon>Tracheophyta</taxon>
        <taxon>Spermatophyta</taxon>
        <taxon>Magnoliopsida</taxon>
        <taxon>eudicotyledons</taxon>
        <taxon>Gunneridae</taxon>
        <taxon>Pentapetalae</taxon>
        <taxon>rosids</taxon>
        <taxon>fabids</taxon>
        <taxon>Fabales</taxon>
        <taxon>Fabaceae</taxon>
        <taxon>Papilionoideae</taxon>
        <taxon>50 kb inversion clade</taxon>
        <taxon>NPAAA clade</taxon>
        <taxon>Hologalegina</taxon>
        <taxon>IRL clade</taxon>
        <taxon>Trifolieae</taxon>
        <taxon>Trifolium</taxon>
    </lineage>
</organism>
<accession>A0A392QMZ1</accession>
<dbReference type="AlphaFoldDB" id="A0A392QMZ1"/>
<keyword evidence="5" id="KW-1185">Reference proteome</keyword>
<name>A0A392QMZ1_9FABA</name>
<proteinExistence type="predicted"/>
<reference evidence="4 5" key="1">
    <citation type="journal article" date="2018" name="Front. Plant Sci.">
        <title>Red Clover (Trifolium pratense) and Zigzag Clover (T. medium) - A Picture of Genomic Similarities and Differences.</title>
        <authorList>
            <person name="Dluhosova J."/>
            <person name="Istvanek J."/>
            <person name="Nedelnik J."/>
            <person name="Repkova J."/>
        </authorList>
    </citation>
    <scope>NUCLEOTIDE SEQUENCE [LARGE SCALE GENOMIC DNA]</scope>
    <source>
        <strain evidence="5">cv. 10/8</strain>
        <tissue evidence="4">Leaf</tissue>
    </source>
</reference>
<evidence type="ECO:0000313" key="4">
    <source>
        <dbReference type="EMBL" id="MCI25327.1"/>
    </source>
</evidence>
<feature type="compositionally biased region" description="Acidic residues" evidence="2">
    <location>
        <begin position="55"/>
        <end position="64"/>
    </location>
</feature>
<keyword evidence="1" id="KW-0863">Zinc-finger</keyword>
<feature type="domain" description="CCHC-type" evidence="3">
    <location>
        <begin position="22"/>
        <end position="37"/>
    </location>
</feature>
<feature type="non-terminal residue" evidence="4">
    <location>
        <position position="85"/>
    </location>
</feature>
<dbReference type="EMBL" id="LXQA010146631">
    <property type="protein sequence ID" value="MCI25327.1"/>
    <property type="molecule type" value="Genomic_DNA"/>
</dbReference>
<dbReference type="SUPFAM" id="SSF57756">
    <property type="entry name" value="Retrovirus zinc finger-like domains"/>
    <property type="match status" value="1"/>
</dbReference>
<keyword evidence="1" id="KW-0862">Zinc</keyword>
<feature type="region of interest" description="Disordered" evidence="2">
    <location>
        <begin position="53"/>
        <end position="85"/>
    </location>
</feature>
<comment type="caution">
    <text evidence="4">The sequence shown here is derived from an EMBL/GenBank/DDBJ whole genome shotgun (WGS) entry which is preliminary data.</text>
</comment>
<dbReference type="GO" id="GO:0008270">
    <property type="term" value="F:zinc ion binding"/>
    <property type="evidence" value="ECO:0007669"/>
    <property type="project" value="UniProtKB-KW"/>
</dbReference>
<dbReference type="Proteomes" id="UP000265520">
    <property type="component" value="Unassembled WGS sequence"/>
</dbReference>
<feature type="non-terminal residue" evidence="4">
    <location>
        <position position="1"/>
    </location>
</feature>
<dbReference type="InterPro" id="IPR036875">
    <property type="entry name" value="Znf_CCHC_sf"/>
</dbReference>
<keyword evidence="1" id="KW-0479">Metal-binding</keyword>
<evidence type="ECO:0000259" key="3">
    <source>
        <dbReference type="PROSITE" id="PS50158"/>
    </source>
</evidence>